<evidence type="ECO:0000313" key="2">
    <source>
        <dbReference type="Proteomes" id="UP001140817"/>
    </source>
</evidence>
<evidence type="ECO:0000313" key="1">
    <source>
        <dbReference type="EMBL" id="MCR1821298.1"/>
    </source>
</evidence>
<dbReference type="RefSeq" id="WP_257559952.1">
    <property type="nucleotide sequence ID" value="NZ_JANKBY010000004.1"/>
</dbReference>
<dbReference type="EMBL" id="JANKBY010000004">
    <property type="protein sequence ID" value="MCR1821298.1"/>
    <property type="molecule type" value="Genomic_DNA"/>
</dbReference>
<protein>
    <submittedName>
        <fullName evidence="1">Uncharacterized protein</fullName>
    </submittedName>
</protein>
<sequence>MSRIKIQEVLETVCKVDITQRLKNKIKQDTLSIQKRGNLSSLDNSLAGWDNWIIYVYSPNGIVKLDELVKNVRKTLIQNDIEVTHELGQEFYDETLCCYFTTISCRTPSIYDYY</sequence>
<keyword evidence="2" id="KW-1185">Reference proteome</keyword>
<proteinExistence type="predicted"/>
<dbReference type="Proteomes" id="UP001140817">
    <property type="component" value="Unassembled WGS sequence"/>
</dbReference>
<accession>A0A9X2M6V9</accession>
<gene>
    <name evidence="1" type="ORF">NSA58_00730</name>
</gene>
<dbReference type="AlphaFoldDB" id="A0A9X2M6V9"/>
<comment type="caution">
    <text evidence="1">The sequence shown here is derived from an EMBL/GenBank/DDBJ whole genome shotgun (WGS) entry which is preliminary data.</text>
</comment>
<organism evidence="1 2">
    <name type="scientific">Terrisporobacter muris</name>
    <dbReference type="NCBI Taxonomy" id="2963284"/>
    <lineage>
        <taxon>Bacteria</taxon>
        <taxon>Bacillati</taxon>
        <taxon>Bacillota</taxon>
        <taxon>Clostridia</taxon>
        <taxon>Peptostreptococcales</taxon>
        <taxon>Peptostreptococcaceae</taxon>
        <taxon>Terrisporobacter</taxon>
    </lineage>
</organism>
<name>A0A9X2M6V9_9FIRM</name>
<reference evidence="1" key="1">
    <citation type="submission" date="2022-07" db="EMBL/GenBank/DDBJ databases">
        <title>Enhanced cultured diversity of the mouse gut microbiota enables custom-made synthetic communities.</title>
        <authorList>
            <person name="Afrizal A."/>
        </authorList>
    </citation>
    <scope>NUCLEOTIDE SEQUENCE</scope>
    <source>
        <strain evidence="1">DSM 29186</strain>
    </source>
</reference>